<sequence length="85" mass="9351">MTDDDIAIVKALLNRLSANAARLAWPDVRLHPGDETSVAFMGTVGDPDFVAHIAVHRGPELLRHIAYSGWDGVSFLLRWADKAIE</sequence>
<keyword evidence="2" id="KW-1185">Reference proteome</keyword>
<gene>
    <name evidence="1" type="ORF">ACFSKW_14250</name>
</gene>
<dbReference type="RefSeq" id="WP_379572699.1">
    <property type="nucleotide sequence ID" value="NZ_JBHUFV010000022.1"/>
</dbReference>
<name>A0ABW4SWH3_9ACTN</name>
<proteinExistence type="predicted"/>
<reference evidence="2" key="1">
    <citation type="journal article" date="2019" name="Int. J. Syst. Evol. Microbiol.">
        <title>The Global Catalogue of Microorganisms (GCM) 10K type strain sequencing project: providing services to taxonomists for standard genome sequencing and annotation.</title>
        <authorList>
            <consortium name="The Broad Institute Genomics Platform"/>
            <consortium name="The Broad Institute Genome Sequencing Center for Infectious Disease"/>
            <person name="Wu L."/>
            <person name="Ma J."/>
        </authorList>
    </citation>
    <scope>NUCLEOTIDE SEQUENCE [LARGE SCALE GENOMIC DNA]</scope>
    <source>
        <strain evidence="2">ICMP 6774ER</strain>
    </source>
</reference>
<organism evidence="1 2">
    <name type="scientific">Nonomuraea mangrovi</name>
    <dbReference type="NCBI Taxonomy" id="2316207"/>
    <lineage>
        <taxon>Bacteria</taxon>
        <taxon>Bacillati</taxon>
        <taxon>Actinomycetota</taxon>
        <taxon>Actinomycetes</taxon>
        <taxon>Streptosporangiales</taxon>
        <taxon>Streptosporangiaceae</taxon>
        <taxon>Nonomuraea</taxon>
    </lineage>
</organism>
<accession>A0ABW4SWH3</accession>
<dbReference type="Proteomes" id="UP001597368">
    <property type="component" value="Unassembled WGS sequence"/>
</dbReference>
<evidence type="ECO:0000313" key="1">
    <source>
        <dbReference type="EMBL" id="MFD1932639.1"/>
    </source>
</evidence>
<evidence type="ECO:0008006" key="3">
    <source>
        <dbReference type="Google" id="ProtNLM"/>
    </source>
</evidence>
<dbReference type="EMBL" id="JBHUFV010000022">
    <property type="protein sequence ID" value="MFD1932639.1"/>
    <property type="molecule type" value="Genomic_DNA"/>
</dbReference>
<comment type="caution">
    <text evidence="1">The sequence shown here is derived from an EMBL/GenBank/DDBJ whole genome shotgun (WGS) entry which is preliminary data.</text>
</comment>
<evidence type="ECO:0000313" key="2">
    <source>
        <dbReference type="Proteomes" id="UP001597368"/>
    </source>
</evidence>
<protein>
    <recommendedName>
        <fullName evidence="3">GNAT family N-acetyltransferase</fullName>
    </recommendedName>
</protein>